<evidence type="ECO:0000256" key="5">
    <source>
        <dbReference type="ARBA" id="ARBA00022801"/>
    </source>
</evidence>
<reference evidence="12" key="2">
    <citation type="submission" date="2025-09" db="UniProtKB">
        <authorList>
            <consortium name="Ensembl"/>
        </authorList>
    </citation>
    <scope>IDENTIFICATION</scope>
</reference>
<evidence type="ECO:0000259" key="11">
    <source>
        <dbReference type="PROSITE" id="PS50240"/>
    </source>
</evidence>
<evidence type="ECO:0000256" key="9">
    <source>
        <dbReference type="RuleBase" id="RU363034"/>
    </source>
</evidence>
<accession>A0A7M4FCK8</accession>
<name>A0A7M4FCK8_CROPO</name>
<keyword evidence="8" id="KW-1015">Disulfide bond</keyword>
<keyword evidence="5 9" id="KW-0378">Hydrolase</keyword>
<evidence type="ECO:0000256" key="7">
    <source>
        <dbReference type="ARBA" id="ARBA00023145"/>
    </source>
</evidence>
<feature type="signal peptide" evidence="10">
    <location>
        <begin position="1"/>
        <end position="24"/>
    </location>
</feature>
<keyword evidence="7" id="KW-0865">Zymogen</keyword>
<dbReference type="Proteomes" id="UP000594220">
    <property type="component" value="Unplaced"/>
</dbReference>
<dbReference type="PANTHER" id="PTHR24271:SF54">
    <property type="entry name" value="COMPLEMENT FACTOR D"/>
    <property type="match status" value="1"/>
</dbReference>
<dbReference type="GO" id="GO:0004252">
    <property type="term" value="F:serine-type endopeptidase activity"/>
    <property type="evidence" value="ECO:0007669"/>
    <property type="project" value="Ensembl"/>
</dbReference>
<keyword evidence="2" id="KW-0964">Secreted</keyword>
<evidence type="ECO:0000256" key="2">
    <source>
        <dbReference type="ARBA" id="ARBA00022525"/>
    </source>
</evidence>
<dbReference type="SUPFAM" id="SSF50494">
    <property type="entry name" value="Trypsin-like serine proteases"/>
    <property type="match status" value="1"/>
</dbReference>
<dbReference type="GO" id="GO:0031638">
    <property type="term" value="P:zymogen activation"/>
    <property type="evidence" value="ECO:0007669"/>
    <property type="project" value="Ensembl"/>
</dbReference>
<dbReference type="InterPro" id="IPR043504">
    <property type="entry name" value="Peptidase_S1_PA_chymotrypsin"/>
</dbReference>
<dbReference type="InterPro" id="IPR018114">
    <property type="entry name" value="TRYPSIN_HIS"/>
</dbReference>
<dbReference type="CDD" id="cd00190">
    <property type="entry name" value="Tryp_SPc"/>
    <property type="match status" value="1"/>
</dbReference>
<evidence type="ECO:0000256" key="1">
    <source>
        <dbReference type="ARBA" id="ARBA00004613"/>
    </source>
</evidence>
<feature type="chain" id="PRO_5029826159" evidence="10">
    <location>
        <begin position="25"/>
        <end position="273"/>
    </location>
</feature>
<dbReference type="PROSITE" id="PS50240">
    <property type="entry name" value="TRYPSIN_DOM"/>
    <property type="match status" value="1"/>
</dbReference>
<dbReference type="PANTHER" id="PTHR24271">
    <property type="entry name" value="KALLIKREIN-RELATED"/>
    <property type="match status" value="1"/>
</dbReference>
<comment type="subcellular location">
    <subcellularLocation>
        <location evidence="1">Secreted</location>
    </subcellularLocation>
</comment>
<dbReference type="InterPro" id="IPR001254">
    <property type="entry name" value="Trypsin_dom"/>
</dbReference>
<protein>
    <submittedName>
        <fullName evidence="12">Complement factor D</fullName>
    </submittedName>
</protein>
<evidence type="ECO:0000256" key="8">
    <source>
        <dbReference type="ARBA" id="ARBA00023157"/>
    </source>
</evidence>
<dbReference type="PRINTS" id="PR00722">
    <property type="entry name" value="CHYMOTRYPSIN"/>
</dbReference>
<evidence type="ECO:0000256" key="10">
    <source>
        <dbReference type="SAM" id="SignalP"/>
    </source>
</evidence>
<organism evidence="12 13">
    <name type="scientific">Crocodylus porosus</name>
    <name type="common">Saltwater crocodile</name>
    <name type="synonym">Estuarine crocodile</name>
    <dbReference type="NCBI Taxonomy" id="8502"/>
    <lineage>
        <taxon>Eukaryota</taxon>
        <taxon>Metazoa</taxon>
        <taxon>Chordata</taxon>
        <taxon>Craniata</taxon>
        <taxon>Vertebrata</taxon>
        <taxon>Euteleostomi</taxon>
        <taxon>Archelosauria</taxon>
        <taxon>Archosauria</taxon>
        <taxon>Crocodylia</taxon>
        <taxon>Longirostres</taxon>
        <taxon>Crocodylidae</taxon>
        <taxon>Crocodylus</taxon>
    </lineage>
</organism>
<dbReference type="PROSITE" id="PS00135">
    <property type="entry name" value="TRYPSIN_SER"/>
    <property type="match status" value="1"/>
</dbReference>
<dbReference type="GO" id="GO:0009617">
    <property type="term" value="P:response to bacterium"/>
    <property type="evidence" value="ECO:0007669"/>
    <property type="project" value="Ensembl"/>
</dbReference>
<dbReference type="Gene3D" id="2.40.10.10">
    <property type="entry name" value="Trypsin-like serine proteases"/>
    <property type="match status" value="2"/>
</dbReference>
<dbReference type="InterPro" id="IPR001314">
    <property type="entry name" value="Peptidase_S1A"/>
</dbReference>
<evidence type="ECO:0000256" key="4">
    <source>
        <dbReference type="ARBA" id="ARBA00022729"/>
    </source>
</evidence>
<dbReference type="AlphaFoldDB" id="A0A7M4FCK8"/>
<dbReference type="SMART" id="SM00020">
    <property type="entry name" value="Tryp_SPc"/>
    <property type="match status" value="1"/>
</dbReference>
<dbReference type="Pfam" id="PF00089">
    <property type="entry name" value="Trypsin"/>
    <property type="match status" value="1"/>
</dbReference>
<dbReference type="GO" id="GO:0005615">
    <property type="term" value="C:extracellular space"/>
    <property type="evidence" value="ECO:0007669"/>
    <property type="project" value="Ensembl"/>
</dbReference>
<dbReference type="GeneTree" id="ENSGT00940000162255"/>
<sequence>MARPAALLAPALLLGALLCGESRAPSCLSPPRGRILGGSSAGPHQRPYMASLQVDGQHVCGGLLIAEQWVLSAAHCMEDMKGKAFQVLLGAHSLSQPEPHKRLYAVRAAVRHPGSNTETNDDDLLLLQVSEKATLSEHVKILPFQRQDVDVPPGTLCEAAGWGFTSHSGRKPDVLQQVERPVKSREECNKRPYHDNTITDKMLCTDSRKKDTCKGDSGGPLICNGVAEGVVTAGARVCGNFKKPGIYTRIAAYVDWIDGVMAAAGEGSASPSP</sequence>
<gene>
    <name evidence="12" type="primary">CFD</name>
</gene>
<evidence type="ECO:0000313" key="12">
    <source>
        <dbReference type="Ensembl" id="ENSCPRP00005021664.1"/>
    </source>
</evidence>
<dbReference type="InterPro" id="IPR033116">
    <property type="entry name" value="TRYPSIN_SER"/>
</dbReference>
<keyword evidence="3 9" id="KW-0645">Protease</keyword>
<dbReference type="GO" id="GO:0006957">
    <property type="term" value="P:complement activation, alternative pathway"/>
    <property type="evidence" value="ECO:0007669"/>
    <property type="project" value="Ensembl"/>
</dbReference>
<evidence type="ECO:0000256" key="3">
    <source>
        <dbReference type="ARBA" id="ARBA00022670"/>
    </source>
</evidence>
<dbReference type="OMA" id="YTRTAPY"/>
<evidence type="ECO:0000256" key="6">
    <source>
        <dbReference type="ARBA" id="ARBA00022825"/>
    </source>
</evidence>
<reference evidence="12" key="1">
    <citation type="submission" date="2025-08" db="UniProtKB">
        <authorList>
            <consortium name="Ensembl"/>
        </authorList>
    </citation>
    <scope>IDENTIFICATION</scope>
</reference>
<dbReference type="InterPro" id="IPR009003">
    <property type="entry name" value="Peptidase_S1_PA"/>
</dbReference>
<feature type="domain" description="Peptidase S1" evidence="11">
    <location>
        <begin position="35"/>
        <end position="262"/>
    </location>
</feature>
<keyword evidence="4 10" id="KW-0732">Signal</keyword>
<dbReference type="Ensembl" id="ENSCPRT00005025308.1">
    <property type="protein sequence ID" value="ENSCPRP00005021664.1"/>
    <property type="gene ID" value="ENSCPRG00005015055.1"/>
</dbReference>
<proteinExistence type="predicted"/>
<dbReference type="FunFam" id="2.40.10.10:FF:000120">
    <property type="entry name" value="Putative serine protease"/>
    <property type="match status" value="1"/>
</dbReference>
<evidence type="ECO:0000313" key="13">
    <source>
        <dbReference type="Proteomes" id="UP000594220"/>
    </source>
</evidence>
<dbReference type="PROSITE" id="PS00134">
    <property type="entry name" value="TRYPSIN_HIS"/>
    <property type="match status" value="1"/>
</dbReference>
<keyword evidence="13" id="KW-1185">Reference proteome</keyword>
<keyword evidence="6 9" id="KW-0720">Serine protease</keyword>